<feature type="region of interest" description="Disordered" evidence="1">
    <location>
        <begin position="403"/>
        <end position="432"/>
    </location>
</feature>
<feature type="compositionally biased region" description="Low complexity" evidence="1">
    <location>
        <begin position="622"/>
        <end position="636"/>
    </location>
</feature>
<feature type="compositionally biased region" description="Polar residues" evidence="1">
    <location>
        <begin position="717"/>
        <end position="736"/>
    </location>
</feature>
<dbReference type="PANTHER" id="PTHR21636">
    <property type="entry name" value="PROTEIN DOK-7"/>
    <property type="match status" value="1"/>
</dbReference>
<dbReference type="GO" id="GO:0007528">
    <property type="term" value="P:neuromuscular junction development"/>
    <property type="evidence" value="ECO:0007669"/>
    <property type="project" value="TreeGrafter"/>
</dbReference>
<evidence type="ECO:0000313" key="2">
    <source>
        <dbReference type="EMBL" id="CAI5455539.1"/>
    </source>
</evidence>
<reference evidence="2" key="1">
    <citation type="submission" date="2022-11" db="EMBL/GenBank/DDBJ databases">
        <authorList>
            <person name="Kikuchi T."/>
        </authorList>
    </citation>
    <scope>NUCLEOTIDE SEQUENCE</scope>
    <source>
        <strain evidence="2">PS1010</strain>
    </source>
</reference>
<proteinExistence type="predicted"/>
<feature type="region of interest" description="Disordered" evidence="1">
    <location>
        <begin position="610"/>
        <end position="779"/>
    </location>
</feature>
<feature type="region of interest" description="Disordered" evidence="1">
    <location>
        <begin position="342"/>
        <end position="373"/>
    </location>
</feature>
<evidence type="ECO:0008006" key="4">
    <source>
        <dbReference type="Google" id="ProtNLM"/>
    </source>
</evidence>
<comment type="caution">
    <text evidence="2">The sequence shown here is derived from an EMBL/GenBank/DDBJ whole genome shotgun (WGS) entry which is preliminary data.</text>
</comment>
<feature type="compositionally biased region" description="Low complexity" evidence="1">
    <location>
        <begin position="664"/>
        <end position="685"/>
    </location>
</feature>
<dbReference type="InterPro" id="IPR011993">
    <property type="entry name" value="PH-like_dom_sf"/>
</dbReference>
<dbReference type="OrthoDB" id="6537982at2759"/>
<evidence type="ECO:0000313" key="3">
    <source>
        <dbReference type="Proteomes" id="UP001152747"/>
    </source>
</evidence>
<dbReference type="GO" id="GO:0019901">
    <property type="term" value="F:protein kinase binding"/>
    <property type="evidence" value="ECO:0007669"/>
    <property type="project" value="InterPro"/>
</dbReference>
<feature type="compositionally biased region" description="Basic residues" evidence="1">
    <location>
        <begin position="759"/>
        <end position="772"/>
    </location>
</feature>
<sequence length="779" mass="88697">MKERVELNNNGRSIESHCKYFEKKKWETRYVVCKKQSDLESPIFMLYKQKKDRQKDKIKQTIILQNYIGFEKSFTLKNKSQTLTIMTKDQNIVLAFQLPETLLQWETWFKNIGGQCTTHYMQLLKFPNQKENASFVNKEVRCHLHDNRLALVHGVPAETLLYCEIAAANITIDEPNFLVTVRPHHNSDEEFVLCCPSIKYFAKYKSICDEGTLNKMMKKTQEGVWMTNIRSKLRAQDSISHLSDTISGIFNLMNNQPSTSANPSELFSSRLNINYWKSKKPRNNSLFEQPLVDYMNMTPPENQVIPDDPNNKIRSTSLPEYVNIQIRQPSNTSYHEIIQRKASTMTSPNESSRFSTLNNKRFADNRNSTKGRSMMDFSSLSYEDNENRYENWKKAKKFISAFSPKSQQDLNRNGRVGSTSSNKKIKKSSSTSALHYDNSLNNIGGLAASSMSELDELPPSLNVAVSNPSTMMIFREHKESEEAPNGLVRVREDNTLKARGGVNIVLARRLQSSVNGSYSKYDGERITHQYTQNSANNDLLNRLGRRTVTPEIKFDSAETTDAIETAISRERDKLKLNERRGSSISFQKNMQIHLPLPSDFERKILVAPSNINRGPRNSSYVETASHLSSTESLSSDARSKISIKKRSNSPPHLIAPTILPRQASQRTLLQKQSSSSTDSLNSQKTTRTNSSVKLPVRLVTNNSSSSEDSSSGANKSPNIYNQQIEHQLQHKSLSRTSSRRMSEGQGSNLSSDTTPARKGYFKKNNKMRRSHRTLNDSQC</sequence>
<protein>
    <recommendedName>
        <fullName evidence="4">PH domain-containing protein</fullName>
    </recommendedName>
</protein>
<dbReference type="EMBL" id="CANHGI010000006">
    <property type="protein sequence ID" value="CAI5455539.1"/>
    <property type="molecule type" value="Genomic_DNA"/>
</dbReference>
<dbReference type="AlphaFoldDB" id="A0A9P1IZX9"/>
<feature type="compositionally biased region" description="Low complexity" evidence="1">
    <location>
        <begin position="418"/>
        <end position="432"/>
    </location>
</feature>
<feature type="compositionally biased region" description="Polar residues" evidence="1">
    <location>
        <begin position="610"/>
        <end position="621"/>
    </location>
</feature>
<keyword evidence="3" id="KW-1185">Reference proteome</keyword>
<feature type="compositionally biased region" description="Polar residues" evidence="1">
    <location>
        <begin position="744"/>
        <end position="754"/>
    </location>
</feature>
<dbReference type="Proteomes" id="UP001152747">
    <property type="component" value="Unassembled WGS sequence"/>
</dbReference>
<dbReference type="Gene3D" id="2.30.29.30">
    <property type="entry name" value="Pleckstrin-homology domain (PH domain)/Phosphotyrosine-binding domain (PTB)"/>
    <property type="match status" value="1"/>
</dbReference>
<name>A0A9P1IZX9_9PELO</name>
<feature type="compositionally biased region" description="Low complexity" evidence="1">
    <location>
        <begin position="701"/>
        <end position="716"/>
    </location>
</feature>
<evidence type="ECO:0000256" key="1">
    <source>
        <dbReference type="SAM" id="MobiDB-lite"/>
    </source>
</evidence>
<gene>
    <name evidence="2" type="ORF">CAMP_LOCUS18176</name>
</gene>
<organism evidence="2 3">
    <name type="scientific">Caenorhabditis angaria</name>
    <dbReference type="NCBI Taxonomy" id="860376"/>
    <lineage>
        <taxon>Eukaryota</taxon>
        <taxon>Metazoa</taxon>
        <taxon>Ecdysozoa</taxon>
        <taxon>Nematoda</taxon>
        <taxon>Chromadorea</taxon>
        <taxon>Rhabditida</taxon>
        <taxon>Rhabditina</taxon>
        <taxon>Rhabditomorpha</taxon>
        <taxon>Rhabditoidea</taxon>
        <taxon>Rhabditidae</taxon>
        <taxon>Peloderinae</taxon>
        <taxon>Caenorhabditis</taxon>
    </lineage>
</organism>
<accession>A0A9P1IZX9</accession>
<dbReference type="InterPro" id="IPR037746">
    <property type="entry name" value="Dok-7"/>
</dbReference>
<dbReference type="PANTHER" id="PTHR21636:SF2">
    <property type="entry name" value="PROTEIN DOK-7"/>
    <property type="match status" value="1"/>
</dbReference>